<sequence>MKRIKGSPNRPRLAVFRSNRHFYAQVIDDQNSKTLFSLSTLDTSVRDLIKTGQNSEAARIIGKKLAEALIKNNLVQVVLDRRFKPYHGRIEAFAQGARDGGLEF</sequence>
<dbReference type="RefSeq" id="YP_009550743.1">
    <property type="nucleotide sequence ID" value="NC_040297.1"/>
</dbReference>
<dbReference type="GO" id="GO:0005840">
    <property type="term" value="C:ribosome"/>
    <property type="evidence" value="ECO:0007669"/>
    <property type="project" value="UniProtKB-KW"/>
</dbReference>
<evidence type="ECO:0000256" key="1">
    <source>
        <dbReference type="ARBA" id="ARBA00007116"/>
    </source>
</evidence>
<evidence type="ECO:0000313" key="7">
    <source>
        <dbReference type="EMBL" id="QAA11678.1"/>
    </source>
</evidence>
<dbReference type="Pfam" id="PF00861">
    <property type="entry name" value="Ribosomal_L18p"/>
    <property type="match status" value="1"/>
</dbReference>
<dbReference type="GO" id="GO:0008097">
    <property type="term" value="F:5S rRNA binding"/>
    <property type="evidence" value="ECO:0007669"/>
    <property type="project" value="TreeGrafter"/>
</dbReference>
<evidence type="ECO:0000256" key="6">
    <source>
        <dbReference type="ARBA" id="ARBA00035303"/>
    </source>
</evidence>
<dbReference type="GO" id="GO:0005737">
    <property type="term" value="C:cytoplasm"/>
    <property type="evidence" value="ECO:0007669"/>
    <property type="project" value="UniProtKB-ARBA"/>
</dbReference>
<dbReference type="PANTHER" id="PTHR12899">
    <property type="entry name" value="39S RIBOSOMAL PROTEIN L18, MITOCHONDRIAL"/>
    <property type="match status" value="1"/>
</dbReference>
<evidence type="ECO:0000256" key="5">
    <source>
        <dbReference type="ARBA" id="ARBA00023274"/>
    </source>
</evidence>
<keyword evidence="5" id="KW-0687">Ribonucleoprotein</keyword>
<protein>
    <recommendedName>
        <fullName evidence="6">Large ribosomal subunit protein uL18c</fullName>
    </recommendedName>
</protein>
<dbReference type="InterPro" id="IPR057268">
    <property type="entry name" value="Ribosomal_L18"/>
</dbReference>
<evidence type="ECO:0000256" key="4">
    <source>
        <dbReference type="ARBA" id="ARBA00022980"/>
    </source>
</evidence>
<dbReference type="NCBIfam" id="TIGR00060">
    <property type="entry name" value="L18_bact"/>
    <property type="match status" value="1"/>
</dbReference>
<keyword evidence="4 7" id="KW-0689">Ribosomal protein</keyword>
<comment type="similarity">
    <text evidence="1">Belongs to the universal ribosomal protein uL18 family.</text>
</comment>
<organism evidence="7">
    <name type="scientific">Eustigmatophyceae sp. Mont 10/10-1w</name>
    <dbReference type="NCBI Taxonomy" id="2506145"/>
    <lineage>
        <taxon>Eukaryota</taxon>
        <taxon>Sar</taxon>
        <taxon>Stramenopiles</taxon>
        <taxon>Ochrophyta</taxon>
        <taxon>Eustigmatophyceae</taxon>
    </lineage>
</organism>
<evidence type="ECO:0000256" key="3">
    <source>
        <dbReference type="ARBA" id="ARBA00022884"/>
    </source>
</evidence>
<dbReference type="Gene3D" id="3.30.420.100">
    <property type="match status" value="1"/>
</dbReference>
<dbReference type="GO" id="GO:1990904">
    <property type="term" value="C:ribonucleoprotein complex"/>
    <property type="evidence" value="ECO:0007669"/>
    <property type="project" value="UniProtKB-KW"/>
</dbReference>
<dbReference type="GO" id="GO:0003735">
    <property type="term" value="F:structural constituent of ribosome"/>
    <property type="evidence" value="ECO:0007669"/>
    <property type="project" value="InterPro"/>
</dbReference>
<keyword evidence="2" id="KW-0699">rRNA-binding</keyword>
<keyword evidence="7" id="KW-0934">Plastid</keyword>
<dbReference type="EMBL" id="MK281455">
    <property type="protein sequence ID" value="QAA11678.1"/>
    <property type="molecule type" value="Genomic_DNA"/>
</dbReference>
<keyword evidence="3" id="KW-0694">RNA-binding</keyword>
<proteinExistence type="inferred from homology"/>
<dbReference type="SUPFAM" id="SSF53137">
    <property type="entry name" value="Translational machinery components"/>
    <property type="match status" value="1"/>
</dbReference>
<dbReference type="GeneID" id="38947816"/>
<reference evidence="7" key="1">
    <citation type="journal article" date="2019" name="Genome Biol. Evol.">
        <title>Plastid Genomes and Proteins Illuminate the Evolution of Eustigmatophyte Algae and Their Bacterial Endosymbionts.</title>
        <authorList>
            <person name="Sevcikova T."/>
            <person name="Yurchenko T."/>
            <person name="Fawley K.P."/>
            <person name="Amaral R."/>
            <person name="Strnad H."/>
            <person name="Santos L.M."/>
            <person name="Fawley M.W."/>
            <person name="Elias M."/>
        </authorList>
    </citation>
    <scope>NUCLEOTIDE SEQUENCE</scope>
</reference>
<dbReference type="PANTHER" id="PTHR12899:SF3">
    <property type="entry name" value="LARGE RIBOSOMAL SUBUNIT PROTEIN UL18M"/>
    <property type="match status" value="1"/>
</dbReference>
<dbReference type="InterPro" id="IPR004389">
    <property type="entry name" value="Ribosomal_uL18_bac-type"/>
</dbReference>
<dbReference type="AlphaFoldDB" id="A0A451FMN9"/>
<accession>A0A451FMN9</accession>
<dbReference type="InterPro" id="IPR005484">
    <property type="entry name" value="Ribosomal_uL18_bac/plant/anim"/>
</dbReference>
<evidence type="ECO:0000256" key="2">
    <source>
        <dbReference type="ARBA" id="ARBA00022730"/>
    </source>
</evidence>
<dbReference type="HAMAP" id="MF_01337_B">
    <property type="entry name" value="Ribosomal_uL18_B"/>
    <property type="match status" value="1"/>
</dbReference>
<gene>
    <name evidence="7" type="primary">rpl18</name>
</gene>
<dbReference type="CDD" id="cd00432">
    <property type="entry name" value="Ribosomal_L18_L5e"/>
    <property type="match status" value="1"/>
</dbReference>
<name>A0A451FMN9_9STRA</name>
<geneLocation type="plastid" evidence="7"/>
<dbReference type="GO" id="GO:0006412">
    <property type="term" value="P:translation"/>
    <property type="evidence" value="ECO:0007669"/>
    <property type="project" value="InterPro"/>
</dbReference>